<feature type="compositionally biased region" description="Polar residues" evidence="1">
    <location>
        <begin position="67"/>
        <end position="89"/>
    </location>
</feature>
<dbReference type="SUPFAM" id="SSF53448">
    <property type="entry name" value="Nucleotide-diphospho-sugar transferases"/>
    <property type="match status" value="1"/>
</dbReference>
<comment type="caution">
    <text evidence="2">The sequence shown here is derived from an EMBL/GenBank/DDBJ whole genome shotgun (WGS) entry which is preliminary data.</text>
</comment>
<evidence type="ECO:0000313" key="3">
    <source>
        <dbReference type="Proteomes" id="UP001174934"/>
    </source>
</evidence>
<feature type="region of interest" description="Disordered" evidence="1">
    <location>
        <begin position="63"/>
        <end position="102"/>
    </location>
</feature>
<dbReference type="Gene3D" id="3.90.550.10">
    <property type="entry name" value="Spore Coat Polysaccharide Biosynthesis Protein SpsA, Chain A"/>
    <property type="match status" value="1"/>
</dbReference>
<reference evidence="2" key="1">
    <citation type="submission" date="2023-06" db="EMBL/GenBank/DDBJ databases">
        <title>Genome-scale phylogeny and comparative genomics of the fungal order Sordariales.</title>
        <authorList>
            <consortium name="Lawrence Berkeley National Laboratory"/>
            <person name="Hensen N."/>
            <person name="Bonometti L."/>
            <person name="Westerberg I."/>
            <person name="Brannstrom I.O."/>
            <person name="Guillou S."/>
            <person name="Cros-Aarteil S."/>
            <person name="Calhoun S."/>
            <person name="Haridas S."/>
            <person name="Kuo A."/>
            <person name="Mondo S."/>
            <person name="Pangilinan J."/>
            <person name="Riley R."/>
            <person name="LaButti K."/>
            <person name="Andreopoulos B."/>
            <person name="Lipzen A."/>
            <person name="Chen C."/>
            <person name="Yanf M."/>
            <person name="Daum C."/>
            <person name="Ng V."/>
            <person name="Clum A."/>
            <person name="Steindorff A."/>
            <person name="Ohm R."/>
            <person name="Martin F."/>
            <person name="Silar P."/>
            <person name="Natvig D."/>
            <person name="Lalanne C."/>
            <person name="Gautier V."/>
            <person name="Ament-velasquez S.L."/>
            <person name="Kruys A."/>
            <person name="Hutchinson M.I."/>
            <person name="Powell A.J."/>
            <person name="Barry K."/>
            <person name="Miller A.N."/>
            <person name="Grigoriev I.V."/>
            <person name="Debuchy R."/>
            <person name="Gladieux P."/>
            <person name="Thoren M.H."/>
            <person name="Johannesson H."/>
        </authorList>
    </citation>
    <scope>NUCLEOTIDE SEQUENCE</scope>
    <source>
        <strain evidence="2">SMH3391-2</strain>
    </source>
</reference>
<dbReference type="PANTHER" id="PTHR11183">
    <property type="entry name" value="GLYCOGENIN SUBFAMILY MEMBER"/>
    <property type="match status" value="1"/>
</dbReference>
<dbReference type="InterPro" id="IPR029044">
    <property type="entry name" value="Nucleotide-diphossugar_trans"/>
</dbReference>
<organism evidence="2 3">
    <name type="scientific">Bombardia bombarda</name>
    <dbReference type="NCBI Taxonomy" id="252184"/>
    <lineage>
        <taxon>Eukaryota</taxon>
        <taxon>Fungi</taxon>
        <taxon>Dikarya</taxon>
        <taxon>Ascomycota</taxon>
        <taxon>Pezizomycotina</taxon>
        <taxon>Sordariomycetes</taxon>
        <taxon>Sordariomycetidae</taxon>
        <taxon>Sordariales</taxon>
        <taxon>Lasiosphaeriaceae</taxon>
        <taxon>Bombardia</taxon>
    </lineage>
</organism>
<dbReference type="GO" id="GO:0016757">
    <property type="term" value="F:glycosyltransferase activity"/>
    <property type="evidence" value="ECO:0007669"/>
    <property type="project" value="InterPro"/>
</dbReference>
<feature type="region of interest" description="Disordered" evidence="1">
    <location>
        <begin position="118"/>
        <end position="148"/>
    </location>
</feature>
<dbReference type="InterPro" id="IPR002495">
    <property type="entry name" value="Glyco_trans_8"/>
</dbReference>
<sequence length="250" mass="28416">MDELMDLPLDDNQLEHSPAVTTAEYGSRSEETDKNNNGRVFAASYACLCNPLHKPHYPPSWQPKNCPFTSQHSDPDSAQTEAPNPNDPMTSPLGGDLNGGLQVVRPDKQTFEQITAFMQQLSLPPSRSRAETQTETETERKEENKRRRTMEFADQSLLSELFRGRWVALPYVYNALKTMRWDGVHADIWRDGEVRCVHYILTPKPWEGEVGGGKTKEGLGGDDVTTGWWWEADGERRRSERERGFAIDGY</sequence>
<feature type="compositionally biased region" description="Basic and acidic residues" evidence="1">
    <location>
        <begin position="128"/>
        <end position="148"/>
    </location>
</feature>
<keyword evidence="3" id="KW-1185">Reference proteome</keyword>
<evidence type="ECO:0000256" key="1">
    <source>
        <dbReference type="SAM" id="MobiDB-lite"/>
    </source>
</evidence>
<evidence type="ECO:0000313" key="2">
    <source>
        <dbReference type="EMBL" id="KAK0635882.1"/>
    </source>
</evidence>
<dbReference type="Pfam" id="PF01501">
    <property type="entry name" value="Glyco_transf_8"/>
    <property type="match status" value="1"/>
</dbReference>
<gene>
    <name evidence="2" type="ORF">B0T17DRAFT_517554</name>
</gene>
<protein>
    <submittedName>
        <fullName evidence="2">Uncharacterized protein</fullName>
    </submittedName>
</protein>
<name>A0AA39XKV5_9PEZI</name>
<accession>A0AA39XKV5</accession>
<dbReference type="InterPro" id="IPR050587">
    <property type="entry name" value="GNT1/Glycosyltrans_8"/>
</dbReference>
<dbReference type="Proteomes" id="UP001174934">
    <property type="component" value="Unassembled WGS sequence"/>
</dbReference>
<proteinExistence type="predicted"/>
<dbReference type="AlphaFoldDB" id="A0AA39XKV5"/>
<feature type="region of interest" description="Disordered" evidence="1">
    <location>
        <begin position="1"/>
        <end position="35"/>
    </location>
</feature>
<feature type="non-terminal residue" evidence="2">
    <location>
        <position position="1"/>
    </location>
</feature>
<dbReference type="EMBL" id="JAULSR010000001">
    <property type="protein sequence ID" value="KAK0635882.1"/>
    <property type="molecule type" value="Genomic_DNA"/>
</dbReference>